<accession>A0A4P9YT31</accession>
<dbReference type="SUPFAM" id="SSF47769">
    <property type="entry name" value="SAM/Pointed domain"/>
    <property type="match status" value="1"/>
</dbReference>
<keyword evidence="5" id="KW-1185">Reference proteome</keyword>
<dbReference type="GO" id="GO:0007015">
    <property type="term" value="P:actin filament organization"/>
    <property type="evidence" value="ECO:0007669"/>
    <property type="project" value="TreeGrafter"/>
</dbReference>
<evidence type="ECO:0000256" key="2">
    <source>
        <dbReference type="ARBA" id="ARBA00023054"/>
    </source>
</evidence>
<evidence type="ECO:0000313" key="5">
    <source>
        <dbReference type="Proteomes" id="UP000278143"/>
    </source>
</evidence>
<keyword evidence="2" id="KW-0175">Coiled coil</keyword>
<dbReference type="PANTHER" id="PTHR16154">
    <property type="entry name" value="NEURABIN"/>
    <property type="match status" value="1"/>
</dbReference>
<dbReference type="AlphaFoldDB" id="A0A4P9YT31"/>
<reference evidence="5" key="1">
    <citation type="journal article" date="2018" name="Nat. Microbiol.">
        <title>Leveraging single-cell genomics to expand the fungal tree of life.</title>
        <authorList>
            <person name="Ahrendt S.R."/>
            <person name="Quandt C.A."/>
            <person name="Ciobanu D."/>
            <person name="Clum A."/>
            <person name="Salamov A."/>
            <person name="Andreopoulos B."/>
            <person name="Cheng J.F."/>
            <person name="Woyke T."/>
            <person name="Pelin A."/>
            <person name="Henrissat B."/>
            <person name="Reynolds N.K."/>
            <person name="Benny G.L."/>
            <person name="Smith M.E."/>
            <person name="James T.Y."/>
            <person name="Grigoriev I.V."/>
        </authorList>
    </citation>
    <scope>NUCLEOTIDE SEQUENCE [LARGE SCALE GENOMIC DNA]</scope>
    <source>
        <strain evidence="5">Benny S71-1</strain>
    </source>
</reference>
<feature type="domain" description="SAM" evidence="3">
    <location>
        <begin position="97"/>
        <end position="160"/>
    </location>
</feature>
<protein>
    <submittedName>
        <fullName evidence="4">Sterile alpha motif/pointed domain-containing protein</fullName>
    </submittedName>
</protein>
<evidence type="ECO:0000259" key="3">
    <source>
        <dbReference type="PROSITE" id="PS50105"/>
    </source>
</evidence>
<dbReference type="PANTHER" id="PTHR16154:SF24">
    <property type="entry name" value="NEURABIN-2"/>
    <property type="match status" value="1"/>
</dbReference>
<dbReference type="SMART" id="SM00454">
    <property type="entry name" value="SAM"/>
    <property type="match status" value="1"/>
</dbReference>
<name>A0A4P9YT31_9FUNG</name>
<dbReference type="Pfam" id="PF00536">
    <property type="entry name" value="SAM_1"/>
    <property type="match status" value="1"/>
</dbReference>
<dbReference type="GO" id="GO:0005737">
    <property type="term" value="C:cytoplasm"/>
    <property type="evidence" value="ECO:0007669"/>
    <property type="project" value="TreeGrafter"/>
</dbReference>
<dbReference type="GO" id="GO:0019722">
    <property type="term" value="P:calcium-mediated signaling"/>
    <property type="evidence" value="ECO:0007669"/>
    <property type="project" value="TreeGrafter"/>
</dbReference>
<dbReference type="Gene3D" id="1.10.150.50">
    <property type="entry name" value="Transcription Factor, Ets-1"/>
    <property type="match status" value="1"/>
</dbReference>
<dbReference type="OrthoDB" id="2139176at2759"/>
<dbReference type="GO" id="GO:0051015">
    <property type="term" value="F:actin filament binding"/>
    <property type="evidence" value="ECO:0007669"/>
    <property type="project" value="TreeGrafter"/>
</dbReference>
<organism evidence="4 5">
    <name type="scientific">Syncephalis pseudoplumigaleata</name>
    <dbReference type="NCBI Taxonomy" id="1712513"/>
    <lineage>
        <taxon>Eukaryota</taxon>
        <taxon>Fungi</taxon>
        <taxon>Fungi incertae sedis</taxon>
        <taxon>Zoopagomycota</taxon>
        <taxon>Zoopagomycotina</taxon>
        <taxon>Zoopagomycetes</taxon>
        <taxon>Zoopagales</taxon>
        <taxon>Piptocephalidaceae</taxon>
        <taxon>Syncephalis</taxon>
    </lineage>
</organism>
<dbReference type="Proteomes" id="UP000278143">
    <property type="component" value="Unassembled WGS sequence"/>
</dbReference>
<dbReference type="CDD" id="cd09534">
    <property type="entry name" value="SAM_Ste11_fungal"/>
    <property type="match status" value="1"/>
</dbReference>
<evidence type="ECO:0000256" key="1">
    <source>
        <dbReference type="ARBA" id="ARBA00022553"/>
    </source>
</evidence>
<proteinExistence type="predicted"/>
<dbReference type="EMBL" id="KZ991366">
    <property type="protein sequence ID" value="RKP23047.1"/>
    <property type="molecule type" value="Genomic_DNA"/>
</dbReference>
<dbReference type="InterPro" id="IPR013761">
    <property type="entry name" value="SAM/pointed_sf"/>
</dbReference>
<dbReference type="GO" id="GO:0015629">
    <property type="term" value="C:actin cytoskeleton"/>
    <property type="evidence" value="ECO:0007669"/>
    <property type="project" value="TreeGrafter"/>
</dbReference>
<sequence length="232" mass="25929">MPCARLISVLPFSTCDESFSQFHLSERGGRAIAPVPFEPFSLSIGNSPAYYAYNGYSNLITATTTTTPLRTAFLYVNEQASSIGRTCKMHNHDVRSWSEQQVAAWLTENHFGHYVDTFIENDVDGQVLVELDNTLLKELGVPTVGERVKLMVALKKLRQACVNAARRALQEEAMAVESNEQSDATLVNHLHHQHSNSNDAKSSGDRLRQVRWLCTPTERHGWACLRVAIISI</sequence>
<evidence type="ECO:0000313" key="4">
    <source>
        <dbReference type="EMBL" id="RKP23047.1"/>
    </source>
</evidence>
<keyword evidence="1" id="KW-0597">Phosphoprotein</keyword>
<dbReference type="InterPro" id="IPR001660">
    <property type="entry name" value="SAM"/>
</dbReference>
<dbReference type="PROSITE" id="PS50105">
    <property type="entry name" value="SAM_DOMAIN"/>
    <property type="match status" value="1"/>
</dbReference>
<gene>
    <name evidence="4" type="ORF">SYNPS1DRAFT_31260</name>
</gene>
<dbReference type="InterPro" id="IPR043446">
    <property type="entry name" value="Neurabin-like"/>
</dbReference>